<organism evidence="8 9">
    <name type="scientific">Histophilus somni</name>
    <name type="common">Haemophilus somnus</name>
    <dbReference type="NCBI Taxonomy" id="731"/>
    <lineage>
        <taxon>Bacteria</taxon>
        <taxon>Pseudomonadati</taxon>
        <taxon>Pseudomonadota</taxon>
        <taxon>Gammaproteobacteria</taxon>
        <taxon>Pasteurellales</taxon>
        <taxon>Pasteurellaceae</taxon>
        <taxon>Histophilus</taxon>
    </lineage>
</organism>
<dbReference type="CDD" id="cd00383">
    <property type="entry name" value="trans_reg_C"/>
    <property type="match status" value="1"/>
</dbReference>
<name>A0A9Q6Z011_HISSO</name>
<dbReference type="AlphaFoldDB" id="A0A9Q6Z011"/>
<dbReference type="PROSITE" id="PS51755">
    <property type="entry name" value="OMPR_PHOB"/>
    <property type="match status" value="1"/>
</dbReference>
<keyword evidence="6" id="KW-0238">DNA-binding</keyword>
<dbReference type="InterPro" id="IPR016032">
    <property type="entry name" value="Sig_transdc_resp-reg_C-effctor"/>
</dbReference>
<evidence type="ECO:0000256" key="5">
    <source>
        <dbReference type="ARBA" id="ARBA00023015"/>
    </source>
</evidence>
<dbReference type="SUPFAM" id="SSF52172">
    <property type="entry name" value="CheY-like"/>
    <property type="match status" value="1"/>
</dbReference>
<dbReference type="InterPro" id="IPR039420">
    <property type="entry name" value="WalR-like"/>
</dbReference>
<keyword evidence="7" id="KW-0804">Transcription</keyword>
<proteinExistence type="predicted"/>
<dbReference type="EMBL" id="CP066558">
    <property type="protein sequence ID" value="QQF81897.1"/>
    <property type="molecule type" value="Genomic_DNA"/>
</dbReference>
<gene>
    <name evidence="8" type="ORF">JFL49_07460</name>
</gene>
<evidence type="ECO:0000313" key="9">
    <source>
        <dbReference type="Proteomes" id="UP000595373"/>
    </source>
</evidence>
<dbReference type="GeneID" id="31487106"/>
<dbReference type="GO" id="GO:0000156">
    <property type="term" value="F:phosphorelay response regulator activity"/>
    <property type="evidence" value="ECO:0007669"/>
    <property type="project" value="TreeGrafter"/>
</dbReference>
<evidence type="ECO:0000256" key="7">
    <source>
        <dbReference type="ARBA" id="ARBA00023163"/>
    </source>
</evidence>
<keyword evidence="5" id="KW-0805">Transcription regulation</keyword>
<keyword evidence="9" id="KW-1185">Reference proteome</keyword>
<dbReference type="OrthoDB" id="9802426at2"/>
<accession>A0A9Q6Z011</accession>
<dbReference type="Pfam" id="PF00072">
    <property type="entry name" value="Response_reg"/>
    <property type="match status" value="1"/>
</dbReference>
<reference evidence="8 9" key="1">
    <citation type="submission" date="2020-12" db="EMBL/GenBank/DDBJ databases">
        <title>ASc-MMNZ-VFA-070.</title>
        <authorList>
            <person name="Schryvers A."/>
            <person name="Mostafa Nazari M."/>
            <person name="Farshchi Andisi V."/>
            <person name="Timsit E."/>
            <person name="Walter Morck D."/>
        </authorList>
    </citation>
    <scope>NUCLEOTIDE SEQUENCE [LARGE SCALE GENOMIC DNA]</scope>
    <source>
        <strain evidence="8 9">ASc-MMNZ-VFA-070</strain>
    </source>
</reference>
<dbReference type="SUPFAM" id="SSF46894">
    <property type="entry name" value="C-terminal effector domain of the bipartite response regulators"/>
    <property type="match status" value="1"/>
</dbReference>
<keyword evidence="4" id="KW-0902">Two-component regulatory system</keyword>
<dbReference type="SMART" id="SM00448">
    <property type="entry name" value="REC"/>
    <property type="match status" value="1"/>
</dbReference>
<dbReference type="GO" id="GO:0005829">
    <property type="term" value="C:cytosol"/>
    <property type="evidence" value="ECO:0007669"/>
    <property type="project" value="TreeGrafter"/>
</dbReference>
<dbReference type="Gene3D" id="6.10.250.690">
    <property type="match status" value="1"/>
</dbReference>
<dbReference type="InterPro" id="IPR036388">
    <property type="entry name" value="WH-like_DNA-bd_sf"/>
</dbReference>
<dbReference type="PANTHER" id="PTHR48111">
    <property type="entry name" value="REGULATOR OF RPOS"/>
    <property type="match status" value="1"/>
</dbReference>
<dbReference type="Gene3D" id="3.40.50.2300">
    <property type="match status" value="1"/>
</dbReference>
<protein>
    <submittedName>
        <fullName evidence="8">Response regulator transcription factor</fullName>
    </submittedName>
</protein>
<dbReference type="PANTHER" id="PTHR48111:SF4">
    <property type="entry name" value="DNA-BINDING DUAL TRANSCRIPTIONAL REGULATOR OMPR"/>
    <property type="match status" value="1"/>
</dbReference>
<dbReference type="Pfam" id="PF00486">
    <property type="entry name" value="Trans_reg_C"/>
    <property type="match status" value="1"/>
</dbReference>
<keyword evidence="3" id="KW-0597">Phosphoprotein</keyword>
<dbReference type="GO" id="GO:0032993">
    <property type="term" value="C:protein-DNA complex"/>
    <property type="evidence" value="ECO:0007669"/>
    <property type="project" value="TreeGrafter"/>
</dbReference>
<evidence type="ECO:0000313" key="8">
    <source>
        <dbReference type="EMBL" id="QQF81897.1"/>
    </source>
</evidence>
<sequence>MSTSISILVIDDDIQICELLTDTFEEYGYRVVAVSSGQEALTLLQTNSRFDLILLDLILPDINGLVLLQQLKNLLNKPIIMLSGLNSESDVVVGLEMGADDYITKPFYPRIVVARAKAAIRRTQPQATTTVYTHSGFLFHQWYLDTETHKLYSPQKQEIELTHGEYLLLYALVSHAQKVLSRQKLLELTHAENLEIFDRTIDVLIMRLRKKIEPNVKAPSFIQTVRGLGYCFEASVEKLGEN</sequence>
<dbReference type="Proteomes" id="UP000595373">
    <property type="component" value="Chromosome"/>
</dbReference>
<evidence type="ECO:0000256" key="6">
    <source>
        <dbReference type="ARBA" id="ARBA00023125"/>
    </source>
</evidence>
<dbReference type="Gene3D" id="1.10.10.10">
    <property type="entry name" value="Winged helix-like DNA-binding domain superfamily/Winged helix DNA-binding domain"/>
    <property type="match status" value="1"/>
</dbReference>
<dbReference type="InterPro" id="IPR011006">
    <property type="entry name" value="CheY-like_superfamily"/>
</dbReference>
<dbReference type="SMART" id="SM00862">
    <property type="entry name" value="Trans_reg_C"/>
    <property type="match status" value="1"/>
</dbReference>
<dbReference type="InterPro" id="IPR001789">
    <property type="entry name" value="Sig_transdc_resp-reg_receiver"/>
</dbReference>
<dbReference type="GO" id="GO:0006355">
    <property type="term" value="P:regulation of DNA-templated transcription"/>
    <property type="evidence" value="ECO:0007669"/>
    <property type="project" value="InterPro"/>
</dbReference>
<comment type="subcellular location">
    <subcellularLocation>
        <location evidence="1">Cytoplasm</location>
    </subcellularLocation>
</comment>
<dbReference type="FunFam" id="1.10.10.10:FF:000099">
    <property type="entry name" value="Two-component system response regulator TorR"/>
    <property type="match status" value="1"/>
</dbReference>
<keyword evidence="2" id="KW-0963">Cytoplasm</keyword>
<dbReference type="GO" id="GO:0000976">
    <property type="term" value="F:transcription cis-regulatory region binding"/>
    <property type="evidence" value="ECO:0007669"/>
    <property type="project" value="TreeGrafter"/>
</dbReference>
<evidence type="ECO:0000256" key="1">
    <source>
        <dbReference type="ARBA" id="ARBA00004496"/>
    </source>
</evidence>
<dbReference type="RefSeq" id="WP_012341632.1">
    <property type="nucleotide sequence ID" value="NZ_CP018802.1"/>
</dbReference>
<evidence type="ECO:0000256" key="2">
    <source>
        <dbReference type="ARBA" id="ARBA00022490"/>
    </source>
</evidence>
<evidence type="ECO:0000256" key="3">
    <source>
        <dbReference type="ARBA" id="ARBA00022553"/>
    </source>
</evidence>
<dbReference type="InterPro" id="IPR001867">
    <property type="entry name" value="OmpR/PhoB-type_DNA-bd"/>
</dbReference>
<dbReference type="PROSITE" id="PS50110">
    <property type="entry name" value="RESPONSE_REGULATORY"/>
    <property type="match status" value="1"/>
</dbReference>
<evidence type="ECO:0000256" key="4">
    <source>
        <dbReference type="ARBA" id="ARBA00023012"/>
    </source>
</evidence>